<feature type="signal peptide" evidence="1">
    <location>
        <begin position="1"/>
        <end position="20"/>
    </location>
</feature>
<feature type="chain" id="PRO_5046741332" evidence="1">
    <location>
        <begin position="21"/>
        <end position="1023"/>
    </location>
</feature>
<protein>
    <submittedName>
        <fullName evidence="2">Ig domain-containing protein</fullName>
    </submittedName>
</protein>
<keyword evidence="3" id="KW-1185">Reference proteome</keyword>
<dbReference type="Proteomes" id="UP001203423">
    <property type="component" value="Unassembled WGS sequence"/>
</dbReference>
<accession>A0ABT0LAY5</accession>
<evidence type="ECO:0000313" key="3">
    <source>
        <dbReference type="Proteomes" id="UP001203423"/>
    </source>
</evidence>
<evidence type="ECO:0000313" key="2">
    <source>
        <dbReference type="EMBL" id="MCL1124862.1"/>
    </source>
</evidence>
<organism evidence="2 3">
    <name type="scientific">Shewanella surugensis</name>
    <dbReference type="NCBI Taxonomy" id="212020"/>
    <lineage>
        <taxon>Bacteria</taxon>
        <taxon>Pseudomonadati</taxon>
        <taxon>Pseudomonadota</taxon>
        <taxon>Gammaproteobacteria</taxon>
        <taxon>Alteromonadales</taxon>
        <taxon>Shewanellaceae</taxon>
        <taxon>Shewanella</taxon>
    </lineage>
</organism>
<comment type="caution">
    <text evidence="2">The sequence shown here is derived from an EMBL/GenBank/DDBJ whole genome shotgun (WGS) entry which is preliminary data.</text>
</comment>
<dbReference type="Gene3D" id="2.130.10.10">
    <property type="entry name" value="YVTN repeat-like/Quinoprotein amine dehydrogenase"/>
    <property type="match status" value="2"/>
</dbReference>
<dbReference type="InterPro" id="IPR020008">
    <property type="entry name" value="GlyGly_CTERM"/>
</dbReference>
<reference evidence="2 3" key="1">
    <citation type="submission" date="2022-01" db="EMBL/GenBank/DDBJ databases">
        <title>Whole genome-based taxonomy of the Shewanellaceae.</title>
        <authorList>
            <person name="Martin-Rodriguez A.J."/>
        </authorList>
    </citation>
    <scope>NUCLEOTIDE SEQUENCE [LARGE SCALE GENOMIC DNA]</scope>
    <source>
        <strain evidence="2 3">DSM 17177</strain>
    </source>
</reference>
<proteinExistence type="predicted"/>
<dbReference type="Gene3D" id="2.60.40.10">
    <property type="entry name" value="Immunoglobulins"/>
    <property type="match status" value="2"/>
</dbReference>
<dbReference type="EMBL" id="JAKIKS010000033">
    <property type="protein sequence ID" value="MCL1124862.1"/>
    <property type="molecule type" value="Genomic_DNA"/>
</dbReference>
<dbReference type="InterPro" id="IPR013783">
    <property type="entry name" value="Ig-like_fold"/>
</dbReference>
<name>A0ABT0LAY5_9GAMM</name>
<dbReference type="Pfam" id="PF05345">
    <property type="entry name" value="He_PIG"/>
    <property type="match status" value="2"/>
</dbReference>
<sequence length="1023" mass="114796">MKHLSKLALLTLLSAQYSHAQAPIPQFETHTLSESQQKNQQRQIQLGEVTTWHSGTINALDDLSSSGTKVLGWDNNQDYIALLSTESATPTLLTEINLNTLGNEYSNIRQVELINEGKQVLIWGDVKIDIEDNNYHTEARLSLFSFNDTFNLIEDHFLKLNNDYSSMKLFNEHIFLTSYYNNTFLYIDNNKLIESGTINDNLLPNNISSACTDKTNNHLFFAGNGYSWDNRPALSVFKMDEASHQLTHKISYNNDDSYHVICESSNNVLIQTGYDLTSLNYNITDNTLTEQWQVHTYNELGDYYDIRDAVIHNNTLYFNERSYNPNSNITSFTINDTGLTLIENSNIYSDNYGNPASLHSLTFHNNELVGLIFELDALFISQINGNATINSTQLLTDGKQNVPYLSSVEHSLLSADGKQLFLLDENKNNLLLLIKDDNQAFIHAETIDLSSLSNNDDLYNSQLILTNDNQLIIVSQSSYMVFTVNEQNTLSFIHQENYSGTDNHYLRTSKAKFNQENNVLMTFDYNALYFFKLNDQSRFELITLIEDEDENDYFYNERLSTLGQYFYINNDDLLTTFSYDAALNTVAKTAKMAIPYGTQDILLTENNVYLFNYNSRTMQAYAKQDNGELTLLSLSPVEENDRNFTLMSPYLAASLNNDTDNIDFYHINPTTGIWSESAEAMPLPSKNSLDFIPSNNHFLKHINLLQDDNAIKEIYQLPVKRAPLIRSQKDKYTFLTGSNITLDLSSLFIEEDIDDTLTFSVKDLPQGLSLNEHNHVVGVVTQATSGFLTITATDKDELTTDLTLEYDIKAPAFEQSTTTVIMVNPNQAISLDLVAHFFGEDSTLAPSEMTFTLLTSETISDGNTTANTLTLTENGLLTGTLVDAGVHSIMIAVTLDEGIQNVLTLDMHVNAAPTVLENNAFKFSSNEAISIDLNNVFSDPEDSRLTFETSSLPSGLTLSDTGIISGSVNQNGHYSFTVQAIDEMALSTNTNISLDIESDDDSGGALGFVSLLLLSLFGYSRKK</sequence>
<dbReference type="RefSeq" id="WP_248940140.1">
    <property type="nucleotide sequence ID" value="NZ_JAKIKS010000033.1"/>
</dbReference>
<evidence type="ECO:0000256" key="1">
    <source>
        <dbReference type="SAM" id="SignalP"/>
    </source>
</evidence>
<dbReference type="NCBIfam" id="TIGR03501">
    <property type="entry name" value="GlyGly_CTERM"/>
    <property type="match status" value="1"/>
</dbReference>
<dbReference type="InterPro" id="IPR015943">
    <property type="entry name" value="WD40/YVTN_repeat-like_dom_sf"/>
</dbReference>
<keyword evidence="1" id="KW-0732">Signal</keyword>
<gene>
    <name evidence="2" type="ORF">L2764_10345</name>
</gene>